<dbReference type="GO" id="GO:0043448">
    <property type="term" value="P:alkane catabolic process"/>
    <property type="evidence" value="ECO:0007669"/>
    <property type="project" value="TreeGrafter"/>
</dbReference>
<feature type="transmembrane region" description="Helical" evidence="1">
    <location>
        <begin position="7"/>
        <end position="31"/>
    </location>
</feature>
<evidence type="ECO:0000313" key="3">
    <source>
        <dbReference type="Proteomes" id="UP000680750"/>
    </source>
</evidence>
<dbReference type="InterPro" id="IPR005297">
    <property type="entry name" value="Lipoprotein_repeat"/>
</dbReference>
<keyword evidence="1" id="KW-1133">Transmembrane helix</keyword>
<dbReference type="RefSeq" id="WP_051801893.1">
    <property type="nucleotide sequence ID" value="NZ_AP023354.1"/>
</dbReference>
<dbReference type="OrthoDB" id="597632at2"/>
<protein>
    <recommendedName>
        <fullName evidence="4">Secreted repeat protein with Y-X4-D motif</fullName>
    </recommendedName>
</protein>
<evidence type="ECO:0000256" key="1">
    <source>
        <dbReference type="SAM" id="Phobius"/>
    </source>
</evidence>
<evidence type="ECO:0008006" key="4">
    <source>
        <dbReference type="Google" id="ProtNLM"/>
    </source>
</evidence>
<gene>
    <name evidence="2" type="ORF">Asera_00650</name>
</gene>
<keyword evidence="3" id="KW-1185">Reference proteome</keyword>
<name>A0A810KT19_9ACTN</name>
<accession>A0A810KT19</accession>
<keyword evidence="1" id="KW-0472">Membrane</keyword>
<proteinExistence type="predicted"/>
<dbReference type="PANTHER" id="PTHR39335">
    <property type="entry name" value="BLL4220 PROTEIN"/>
    <property type="match status" value="1"/>
</dbReference>
<dbReference type="Pfam" id="PF03640">
    <property type="entry name" value="Lipoprotein_15"/>
    <property type="match status" value="2"/>
</dbReference>
<organism evidence="2 3">
    <name type="scientific">Actinocatenispora sera</name>
    <dbReference type="NCBI Taxonomy" id="390989"/>
    <lineage>
        <taxon>Bacteria</taxon>
        <taxon>Bacillati</taxon>
        <taxon>Actinomycetota</taxon>
        <taxon>Actinomycetes</taxon>
        <taxon>Micromonosporales</taxon>
        <taxon>Micromonosporaceae</taxon>
        <taxon>Actinocatenispora</taxon>
    </lineage>
</organism>
<reference evidence="2" key="1">
    <citation type="submission" date="2020-08" db="EMBL/GenBank/DDBJ databases">
        <title>Whole genome shotgun sequence of Actinocatenispora sera NBRC 101916.</title>
        <authorList>
            <person name="Komaki H."/>
            <person name="Tamura T."/>
        </authorList>
    </citation>
    <scope>NUCLEOTIDE SEQUENCE</scope>
    <source>
        <strain evidence="2">NBRC 101916</strain>
    </source>
</reference>
<evidence type="ECO:0000313" key="2">
    <source>
        <dbReference type="EMBL" id="BCJ25957.1"/>
    </source>
</evidence>
<keyword evidence="1" id="KW-0812">Transmembrane</keyword>
<dbReference type="KEGG" id="aser:Asera_00650"/>
<sequence>MAIRRSRVLLTVAIAVVVVLVGVAGLFVWAYQHFVDRERFTVADGAVTIEHHVVPKLGDILVTDKGYPLYMFPPDHQSEVTCTGNCAENWPPIVVPASARLKAGSGVRADLLGTRTAPNGKHVATYHGWPLYVFIGDDKPYKATGQGEVTDGGAWYVLNPAGDVVTAGGKHS</sequence>
<dbReference type="AlphaFoldDB" id="A0A810KT19"/>
<dbReference type="Proteomes" id="UP000680750">
    <property type="component" value="Chromosome"/>
</dbReference>
<dbReference type="PANTHER" id="PTHR39335:SF1">
    <property type="entry name" value="BLL4220 PROTEIN"/>
    <property type="match status" value="1"/>
</dbReference>
<dbReference type="EMBL" id="AP023354">
    <property type="protein sequence ID" value="BCJ25957.1"/>
    <property type="molecule type" value="Genomic_DNA"/>
</dbReference>